<evidence type="ECO:0000259" key="2">
    <source>
        <dbReference type="Pfam" id="PF04909"/>
    </source>
</evidence>
<dbReference type="AlphaFoldDB" id="A0A4V0ZFX9"/>
<dbReference type="PANTHER" id="PTHR43569">
    <property type="entry name" value="AMIDOHYDROLASE"/>
    <property type="match status" value="1"/>
</dbReference>
<dbReference type="OrthoDB" id="9787654at2"/>
<evidence type="ECO:0000256" key="1">
    <source>
        <dbReference type="ARBA" id="ARBA00038310"/>
    </source>
</evidence>
<sequence>MKIIDPHLHLFALSQGKYHWLKDENPPFWPDKDKINRSFDETDITLSQDLSLQGFVHIEAGFDNEKPWRELSYLESSCQLAFRSIAGINLLDSQVEFAQSLEKLSTQSSFIGVRHILDEQALSILKNDLAQANFTQLNNYSRQNKLIFESQLNIADTPACELLFQLISKQVDTLFIINHMGFPALNSKSSAWQHWHKNLTQLACLPNIAIKCSGWEMINRNYSSHWVEQCLNTCLEAFTTKRVMLASNFPLCLFSQQSYQSYWQELIGSKAIQALSINEKSALSYDNALSNYQIAITENN</sequence>
<reference evidence="3 4" key="1">
    <citation type="submission" date="2018-12" db="EMBL/GenBank/DDBJ databases">
        <title>Complete genome of Litorilituus sediminis.</title>
        <authorList>
            <person name="Liu A."/>
            <person name="Rong J."/>
        </authorList>
    </citation>
    <scope>NUCLEOTIDE SEQUENCE [LARGE SCALE GENOMIC DNA]</scope>
    <source>
        <strain evidence="3 4">JCM 17549</strain>
    </source>
</reference>
<dbReference type="GO" id="GO:0016787">
    <property type="term" value="F:hydrolase activity"/>
    <property type="evidence" value="ECO:0007669"/>
    <property type="project" value="InterPro"/>
</dbReference>
<dbReference type="RefSeq" id="WP_130600462.1">
    <property type="nucleotide sequence ID" value="NZ_CP034759.1"/>
</dbReference>
<dbReference type="InterPro" id="IPR032466">
    <property type="entry name" value="Metal_Hydrolase"/>
</dbReference>
<dbReference type="InterPro" id="IPR006680">
    <property type="entry name" value="Amidohydro-rel"/>
</dbReference>
<gene>
    <name evidence="3" type="ORF">EMK97_06320</name>
</gene>
<accession>A0A4V0ZFX9</accession>
<dbReference type="EMBL" id="CP034759">
    <property type="protein sequence ID" value="QBG35360.1"/>
    <property type="molecule type" value="Genomic_DNA"/>
</dbReference>
<dbReference type="Proteomes" id="UP000290244">
    <property type="component" value="Chromosome"/>
</dbReference>
<dbReference type="Gene3D" id="3.20.20.140">
    <property type="entry name" value="Metal-dependent hydrolases"/>
    <property type="match status" value="1"/>
</dbReference>
<dbReference type="SUPFAM" id="SSF51556">
    <property type="entry name" value="Metallo-dependent hydrolases"/>
    <property type="match status" value="1"/>
</dbReference>
<proteinExistence type="inferred from homology"/>
<organism evidence="3 4">
    <name type="scientific">Litorilituus sediminis</name>
    <dbReference type="NCBI Taxonomy" id="718192"/>
    <lineage>
        <taxon>Bacteria</taxon>
        <taxon>Pseudomonadati</taxon>
        <taxon>Pseudomonadota</taxon>
        <taxon>Gammaproteobacteria</taxon>
        <taxon>Alteromonadales</taxon>
        <taxon>Colwelliaceae</taxon>
        <taxon>Litorilituus</taxon>
    </lineage>
</organism>
<name>A0A4V0ZFX9_9GAMM</name>
<feature type="domain" description="Amidohydrolase-related" evidence="2">
    <location>
        <begin position="4"/>
        <end position="289"/>
    </location>
</feature>
<dbReference type="InterPro" id="IPR052350">
    <property type="entry name" value="Metallo-dep_Lactonases"/>
</dbReference>
<keyword evidence="4" id="KW-1185">Reference proteome</keyword>
<dbReference type="Pfam" id="PF04909">
    <property type="entry name" value="Amidohydro_2"/>
    <property type="match status" value="1"/>
</dbReference>
<protein>
    <recommendedName>
        <fullName evidence="2">Amidohydrolase-related domain-containing protein</fullName>
    </recommendedName>
</protein>
<dbReference type="PANTHER" id="PTHR43569:SF2">
    <property type="entry name" value="AMIDOHYDROLASE-RELATED DOMAIN-CONTAINING PROTEIN"/>
    <property type="match status" value="1"/>
</dbReference>
<evidence type="ECO:0000313" key="3">
    <source>
        <dbReference type="EMBL" id="QBG35360.1"/>
    </source>
</evidence>
<dbReference type="KEGG" id="lsd:EMK97_06320"/>
<comment type="similarity">
    <text evidence="1">Belongs to the metallo-dependent hydrolases superfamily.</text>
</comment>
<evidence type="ECO:0000313" key="4">
    <source>
        <dbReference type="Proteomes" id="UP000290244"/>
    </source>
</evidence>